<protein>
    <submittedName>
        <fullName evidence="11">DNA polymerase</fullName>
    </submittedName>
</protein>
<comment type="caution">
    <text evidence="10">The sequence shown here is derived from an EMBL/GenBank/DDBJ whole genome shotgun (WGS) entry which is preliminary data.</text>
</comment>
<feature type="domain" description="DUF4130" evidence="9">
    <location>
        <begin position="75"/>
        <end position="168"/>
    </location>
</feature>
<evidence type="ECO:0000256" key="6">
    <source>
        <dbReference type="ARBA" id="ARBA00023014"/>
    </source>
</evidence>
<dbReference type="PANTHER" id="PTHR33693">
    <property type="entry name" value="TYPE-5 URACIL-DNA GLYCOSYLASE"/>
    <property type="match status" value="1"/>
</dbReference>
<evidence type="ECO:0000256" key="1">
    <source>
        <dbReference type="ARBA" id="ARBA00022485"/>
    </source>
</evidence>
<keyword evidence="6" id="KW-0411">Iron-sulfur</keyword>
<keyword evidence="7" id="KW-0234">DNA repair</keyword>
<dbReference type="EMBL" id="BJXR01000036">
    <property type="protein sequence ID" value="GEN09775.1"/>
    <property type="molecule type" value="Genomic_DNA"/>
</dbReference>
<dbReference type="AlphaFoldDB" id="A0A511T6I3"/>
<dbReference type="GO" id="GO:0046872">
    <property type="term" value="F:metal ion binding"/>
    <property type="evidence" value="ECO:0007669"/>
    <property type="project" value="UniProtKB-KW"/>
</dbReference>
<evidence type="ECO:0000313" key="13">
    <source>
        <dbReference type="Proteomes" id="UP000321514"/>
    </source>
</evidence>
<dbReference type="InterPro" id="IPR025404">
    <property type="entry name" value="DUF4130"/>
</dbReference>
<dbReference type="GO" id="GO:0051539">
    <property type="term" value="F:4 iron, 4 sulfur cluster binding"/>
    <property type="evidence" value="ECO:0007669"/>
    <property type="project" value="UniProtKB-KW"/>
</dbReference>
<accession>A0A511T6I3</accession>
<name>A0A511T6I3_MYXFU</name>
<proteinExistence type="predicted"/>
<evidence type="ECO:0000256" key="3">
    <source>
        <dbReference type="ARBA" id="ARBA00022763"/>
    </source>
</evidence>
<keyword evidence="2" id="KW-0479">Metal-binding</keyword>
<dbReference type="PANTHER" id="PTHR33693:SF9">
    <property type="entry name" value="TYPE-4 URACIL-DNA GLYCOSYLASE"/>
    <property type="match status" value="1"/>
</dbReference>
<reference evidence="10 13" key="2">
    <citation type="submission" date="2019-07" db="EMBL/GenBank/DDBJ databases">
        <title>Whole genome shotgun sequence of Myxococcus fulvus NBRC 100333.</title>
        <authorList>
            <person name="Hosoyama A."/>
            <person name="Uohara A."/>
            <person name="Ohji S."/>
            <person name="Ichikawa N."/>
        </authorList>
    </citation>
    <scope>NUCLEOTIDE SEQUENCE [LARGE SCALE GENOMIC DNA]</scope>
    <source>
        <strain evidence="10 13">NBRC 100333</strain>
    </source>
</reference>
<dbReference type="Proteomes" id="UP000183760">
    <property type="component" value="Unassembled WGS sequence"/>
</dbReference>
<evidence type="ECO:0000256" key="2">
    <source>
        <dbReference type="ARBA" id="ARBA00022723"/>
    </source>
</evidence>
<dbReference type="GO" id="GO:0006281">
    <property type="term" value="P:DNA repair"/>
    <property type="evidence" value="ECO:0007669"/>
    <property type="project" value="UniProtKB-KW"/>
</dbReference>
<keyword evidence="5" id="KW-0408">Iron</keyword>
<dbReference type="EMBL" id="FOIB01000007">
    <property type="protein sequence ID" value="SEU26775.1"/>
    <property type="molecule type" value="Genomic_DNA"/>
</dbReference>
<dbReference type="InterPro" id="IPR051536">
    <property type="entry name" value="UDG_Type-4/5"/>
</dbReference>
<dbReference type="Gene3D" id="3.40.470.10">
    <property type="entry name" value="Uracil-DNA glycosylase-like domain"/>
    <property type="match status" value="1"/>
</dbReference>
<gene>
    <name evidence="10" type="ORF">MFU01_48120</name>
    <name evidence="11" type="ORF">SAMN05443572_107318</name>
</gene>
<dbReference type="RefSeq" id="WP_245772460.1">
    <property type="nucleotide sequence ID" value="NZ_BJXR01000036.1"/>
</dbReference>
<organism evidence="10 13">
    <name type="scientific">Myxococcus fulvus</name>
    <dbReference type="NCBI Taxonomy" id="33"/>
    <lineage>
        <taxon>Bacteria</taxon>
        <taxon>Pseudomonadati</taxon>
        <taxon>Myxococcota</taxon>
        <taxon>Myxococcia</taxon>
        <taxon>Myxococcales</taxon>
        <taxon>Cystobacterineae</taxon>
        <taxon>Myxococcaceae</taxon>
        <taxon>Myxococcus</taxon>
    </lineage>
</organism>
<keyword evidence="12" id="KW-1185">Reference proteome</keyword>
<reference evidence="11 12" key="1">
    <citation type="submission" date="2016-10" db="EMBL/GenBank/DDBJ databases">
        <authorList>
            <person name="Varghese N."/>
            <person name="Submissions S."/>
        </authorList>
    </citation>
    <scope>NUCLEOTIDE SEQUENCE [LARGE SCALE GENOMIC DNA]</scope>
    <source>
        <strain evidence="11 12">DSM 16525</strain>
    </source>
</reference>
<keyword evidence="1" id="KW-0004">4Fe-4S</keyword>
<evidence type="ECO:0000313" key="11">
    <source>
        <dbReference type="EMBL" id="SEU26775.1"/>
    </source>
</evidence>
<keyword evidence="4" id="KW-0378">Hydrolase</keyword>
<sequence length="363" mass="40451">MRVSVAPELSSFREVARGLLVRGMPPDRVEFEQGQESWTEWMDPLLSGGGARAAPALPADFLSLAEKVVCHRDAERFALLYRVLWRLTHGERRLLEKDADRDVQRLRRMERAVRRDLRELVIRVRFRRAASDGEARHVAWYRPEHRVVRLAAPFLVGRFPSLHWSLFTPDASAHWDRARLSFGAGLAFPEPGPAASPDAGPARPRVLLLGDVPGTREEGDAACFVGPSGRLLELVLSRAGLRTSDLRVSRARWPGRRSGALTWPEARALREELSSEAAQVRPRLLLALGSAAGQVLLGPGFRLDVGRGRLVPSEWAPGALATFAPWDVLRRQDPRERAEARIHFEADVRAAAQWLKSPEALGS</sequence>
<feature type="domain" description="Uracil-DNA glycosylase-like" evidence="8">
    <location>
        <begin position="197"/>
        <end position="332"/>
    </location>
</feature>
<evidence type="ECO:0000259" key="9">
    <source>
        <dbReference type="Pfam" id="PF13566"/>
    </source>
</evidence>
<dbReference type="Pfam" id="PF13566">
    <property type="entry name" value="DUF4130"/>
    <property type="match status" value="1"/>
</dbReference>
<dbReference type="Proteomes" id="UP000321514">
    <property type="component" value="Unassembled WGS sequence"/>
</dbReference>
<evidence type="ECO:0000313" key="10">
    <source>
        <dbReference type="EMBL" id="GEN09775.1"/>
    </source>
</evidence>
<evidence type="ECO:0000256" key="4">
    <source>
        <dbReference type="ARBA" id="ARBA00022801"/>
    </source>
</evidence>
<dbReference type="InterPro" id="IPR036895">
    <property type="entry name" value="Uracil-DNA_glycosylase-like_sf"/>
</dbReference>
<dbReference type="GO" id="GO:0097506">
    <property type="term" value="F:deaminated base DNA N-glycosylase activity"/>
    <property type="evidence" value="ECO:0007669"/>
    <property type="project" value="UniProtKB-ARBA"/>
</dbReference>
<keyword evidence="3" id="KW-0227">DNA damage</keyword>
<dbReference type="STRING" id="1334629.MFUL124B02_21010"/>
<dbReference type="Pfam" id="PF03167">
    <property type="entry name" value="UDG"/>
    <property type="match status" value="1"/>
</dbReference>
<evidence type="ECO:0000256" key="7">
    <source>
        <dbReference type="ARBA" id="ARBA00023204"/>
    </source>
</evidence>
<dbReference type="SUPFAM" id="SSF52141">
    <property type="entry name" value="Uracil-DNA glycosylase-like"/>
    <property type="match status" value="1"/>
</dbReference>
<dbReference type="InterPro" id="IPR005122">
    <property type="entry name" value="Uracil-DNA_glycosylase-like"/>
</dbReference>
<evidence type="ECO:0000259" key="8">
    <source>
        <dbReference type="Pfam" id="PF03167"/>
    </source>
</evidence>
<evidence type="ECO:0000313" key="12">
    <source>
        <dbReference type="Proteomes" id="UP000183760"/>
    </source>
</evidence>
<evidence type="ECO:0000256" key="5">
    <source>
        <dbReference type="ARBA" id="ARBA00023004"/>
    </source>
</evidence>